<comment type="caution">
    <text evidence="2">The sequence shown here is derived from an EMBL/GenBank/DDBJ whole genome shotgun (WGS) entry which is preliminary data.</text>
</comment>
<dbReference type="Gene3D" id="3.40.50.2000">
    <property type="entry name" value="Glycogen Phosphorylase B"/>
    <property type="match status" value="1"/>
</dbReference>
<accession>A0A9P6MYM4</accession>
<evidence type="ECO:0000256" key="1">
    <source>
        <dbReference type="SAM" id="MobiDB-lite"/>
    </source>
</evidence>
<dbReference type="InterPro" id="IPR053205">
    <property type="entry name" value="GHMP_kinase_L-arabinokinase"/>
</dbReference>
<dbReference type="SUPFAM" id="SSF53756">
    <property type="entry name" value="UDP-Glycosyltransferase/glycogen phosphorylase"/>
    <property type="match status" value="1"/>
</dbReference>
<dbReference type="Proteomes" id="UP000703661">
    <property type="component" value="Unassembled WGS sequence"/>
</dbReference>
<dbReference type="PANTHER" id="PTHR38134">
    <property type="entry name" value="SLR1395 PROTEIN"/>
    <property type="match status" value="1"/>
</dbReference>
<evidence type="ECO:0000313" key="2">
    <source>
        <dbReference type="EMBL" id="KAG0018471.1"/>
    </source>
</evidence>
<sequence length="637" mass="70015">MTSKGYTFSYYVSGHGFGHATRVNQIITELLKSTTTATTTTSSTSDSTQSETSSSSSRHTIYIVSDAPEFIFQDVIALGAIYRNAKVDAGVVQPVAYYVDRKKTIEGCKQFLSRRDEMIQLEVSWLAQVGVDCVLADAPFLPCAAASAYGIPAILITNFTFDEVYRYLQEGDDFDKDVVACADAALEDYKKASLLLRLPGYIDIPSFEDEVLAMESTRSHGGDSPSISDMDDSEVDVHNQFSYHHQQHLQYNESQAADLAVRLAQKKKQQDLVQEEEEDSSSEANMDNATPAGVLSPINMRTAVSSPNSSLSNGRSRLQSITRKAIDVPLVVRMAVNTREVVLRSLGVDEETIATKKVALVSFGGQKLNEGWGSPLPEGWIGVICGLPADYELPAGFYRSPHGVYVPDLTEAADVVVGKLGYGTCSECIGHNTPLIYVPRPQFVEEHGLIKMMNNHGLAVEMTQEEFESGRWQRAILEADRQAEEEKEGRHLFLELNSNSGSGSCSGETSFEVALGGSIEMQAKAETESISLMEKHQRRRRRTESVTSLSDLRPKGIKMARFLEQDSDSGDHADFVSATDVTCTSVADMTPPSSLPLSLTQEEAFKIPLVWFKRKIPNNGGEVCAKLIEEFMAQLED</sequence>
<organism evidence="2 3">
    <name type="scientific">Entomortierella chlamydospora</name>
    <dbReference type="NCBI Taxonomy" id="101097"/>
    <lineage>
        <taxon>Eukaryota</taxon>
        <taxon>Fungi</taxon>
        <taxon>Fungi incertae sedis</taxon>
        <taxon>Mucoromycota</taxon>
        <taxon>Mortierellomycotina</taxon>
        <taxon>Mortierellomycetes</taxon>
        <taxon>Mortierellales</taxon>
        <taxon>Mortierellaceae</taxon>
        <taxon>Entomortierella</taxon>
    </lineage>
</organism>
<gene>
    <name evidence="2" type="ORF">BGZ80_007142</name>
</gene>
<evidence type="ECO:0000313" key="3">
    <source>
        <dbReference type="Proteomes" id="UP000703661"/>
    </source>
</evidence>
<dbReference type="PANTHER" id="PTHR38134:SF2">
    <property type="entry name" value="GALACTOKINASE"/>
    <property type="match status" value="1"/>
</dbReference>
<dbReference type="EMBL" id="JAAAID010000360">
    <property type="protein sequence ID" value="KAG0018471.1"/>
    <property type="molecule type" value="Genomic_DNA"/>
</dbReference>
<dbReference type="AlphaFoldDB" id="A0A9P6MYM4"/>
<feature type="region of interest" description="Disordered" evidence="1">
    <location>
        <begin position="268"/>
        <end position="294"/>
    </location>
</feature>
<protein>
    <recommendedName>
        <fullName evidence="4">L-arabinokinase</fullName>
    </recommendedName>
</protein>
<evidence type="ECO:0008006" key="4">
    <source>
        <dbReference type="Google" id="ProtNLM"/>
    </source>
</evidence>
<dbReference type="OrthoDB" id="1684102at2759"/>
<reference evidence="2" key="1">
    <citation type="journal article" date="2020" name="Fungal Divers.">
        <title>Resolving the Mortierellaceae phylogeny through synthesis of multi-gene phylogenetics and phylogenomics.</title>
        <authorList>
            <person name="Vandepol N."/>
            <person name="Liber J."/>
            <person name="Desiro A."/>
            <person name="Na H."/>
            <person name="Kennedy M."/>
            <person name="Barry K."/>
            <person name="Grigoriev I.V."/>
            <person name="Miller A.N."/>
            <person name="O'Donnell K."/>
            <person name="Stajich J.E."/>
            <person name="Bonito G."/>
        </authorList>
    </citation>
    <scope>NUCLEOTIDE SEQUENCE</scope>
    <source>
        <strain evidence="2">NRRL 2769</strain>
    </source>
</reference>
<keyword evidence="3" id="KW-1185">Reference proteome</keyword>
<name>A0A9P6MYM4_9FUNG</name>
<proteinExistence type="predicted"/>